<gene>
    <name evidence="1" type="ORF">METZ01_LOCUS89914</name>
</gene>
<sequence>MGNYWQELKELDKKYQWDHRKGAEFKFKQKGRDNYEGEGKAKGVTVSWSKGANHVINISGKADKKLVDKVIAHFAGQRIIKVNGKVVDKGRKNISKDGDYTTYRPGWQKDWAV</sequence>
<accession>A0A381V9Q4</accession>
<dbReference type="AlphaFoldDB" id="A0A381V9Q4"/>
<reference evidence="1" key="1">
    <citation type="submission" date="2018-05" db="EMBL/GenBank/DDBJ databases">
        <authorList>
            <person name="Lanie J.A."/>
            <person name="Ng W.-L."/>
            <person name="Kazmierczak K.M."/>
            <person name="Andrzejewski T.M."/>
            <person name="Davidsen T.M."/>
            <person name="Wayne K.J."/>
            <person name="Tettelin H."/>
            <person name="Glass J.I."/>
            <person name="Rusch D."/>
            <person name="Podicherti R."/>
            <person name="Tsui H.-C.T."/>
            <person name="Winkler M.E."/>
        </authorList>
    </citation>
    <scope>NUCLEOTIDE SEQUENCE</scope>
</reference>
<protein>
    <submittedName>
        <fullName evidence="1">Uncharacterized protein</fullName>
    </submittedName>
</protein>
<organism evidence="1">
    <name type="scientific">marine metagenome</name>
    <dbReference type="NCBI Taxonomy" id="408172"/>
    <lineage>
        <taxon>unclassified sequences</taxon>
        <taxon>metagenomes</taxon>
        <taxon>ecological metagenomes</taxon>
    </lineage>
</organism>
<evidence type="ECO:0000313" key="1">
    <source>
        <dbReference type="EMBL" id="SVA37060.1"/>
    </source>
</evidence>
<dbReference type="EMBL" id="UINC01008225">
    <property type="protein sequence ID" value="SVA37060.1"/>
    <property type="molecule type" value="Genomic_DNA"/>
</dbReference>
<proteinExistence type="predicted"/>
<name>A0A381V9Q4_9ZZZZ</name>